<name>A0A0C1H7R5_9BACT</name>
<organism evidence="1 2">
    <name type="scientific">Candidatus Protochlamydia amoebophila</name>
    <dbReference type="NCBI Taxonomy" id="362787"/>
    <lineage>
        <taxon>Bacteria</taxon>
        <taxon>Pseudomonadati</taxon>
        <taxon>Chlamydiota</taxon>
        <taxon>Chlamydiia</taxon>
        <taxon>Parachlamydiales</taxon>
        <taxon>Parachlamydiaceae</taxon>
        <taxon>Candidatus Protochlamydia</taxon>
    </lineage>
</organism>
<dbReference type="EMBL" id="JSAN01000128">
    <property type="protein sequence ID" value="KIC70928.1"/>
    <property type="molecule type" value="Genomic_DNA"/>
</dbReference>
<accession>A0A0C1H7R5</accession>
<dbReference type="Proteomes" id="UP000031465">
    <property type="component" value="Unassembled WGS sequence"/>
</dbReference>
<reference evidence="1 2" key="1">
    <citation type="journal article" date="2014" name="Mol. Biol. Evol.">
        <title>Massive expansion of Ubiquitination-related gene families within the Chlamydiae.</title>
        <authorList>
            <person name="Domman D."/>
            <person name="Collingro A."/>
            <person name="Lagkouvardos I."/>
            <person name="Gehre L."/>
            <person name="Weinmaier T."/>
            <person name="Rattei T."/>
            <person name="Subtil A."/>
            <person name="Horn M."/>
        </authorList>
    </citation>
    <scope>NUCLEOTIDE SEQUENCE [LARGE SCALE GENOMIC DNA]</scope>
    <source>
        <strain evidence="1 2">EI2</strain>
    </source>
</reference>
<comment type="caution">
    <text evidence="1">The sequence shown here is derived from an EMBL/GenBank/DDBJ whole genome shotgun (WGS) entry which is preliminary data.</text>
</comment>
<dbReference type="RefSeq" id="WP_039360382.1">
    <property type="nucleotide sequence ID" value="NZ_JSAN01000128.1"/>
</dbReference>
<gene>
    <name evidence="1" type="ORF">DB44_FF00090</name>
</gene>
<protein>
    <submittedName>
        <fullName evidence="1">Uncharacterized protein</fullName>
    </submittedName>
</protein>
<proteinExistence type="predicted"/>
<dbReference type="AlphaFoldDB" id="A0A0C1H7R5"/>
<evidence type="ECO:0000313" key="2">
    <source>
        <dbReference type="Proteomes" id="UP000031465"/>
    </source>
</evidence>
<sequence length="272" mass="30993">MCGGGACVGLETFKPEIKIKKIQAGTQEARVSLYLKPKEPSRRLLYAFQNIASAEKIAIIVNETFHLFNRLLKLYATIETYDFFKSLHDGAHVLHEGLHGVSVLSDLLNIANGTFIVLTKQRENHPPFMDIAKTAARVSHFIAHGLFTTSLLGRLKLFSLDKWNQRLALFSSTLTLLGYTIHTTNLIWKHFYYSQQHEHYFQSDLIIQSSGLLIESVFMLSELNMIPTKLEFSFLKIRSIVMLIQSLSVLNRLHPEKQKIRLTFPPLNPPAT</sequence>
<evidence type="ECO:0000313" key="1">
    <source>
        <dbReference type="EMBL" id="KIC70928.1"/>
    </source>
</evidence>
<dbReference type="PATRIC" id="fig|362787.3.peg.1865"/>